<keyword evidence="5 10" id="KW-0004">4Fe-4S</keyword>
<dbReference type="InterPro" id="IPR004647">
    <property type="entry name" value="Fe-S_hydro-lyase_TtdB-typ_cat"/>
</dbReference>
<reference evidence="13 14" key="1">
    <citation type="submission" date="2019-01" db="EMBL/GenBank/DDBJ databases">
        <title>Sinorhodobacter populi sp. nov. isolated from the symptomatic bark tissue of Populus euramericana canker.</title>
        <authorList>
            <person name="Xu G."/>
        </authorList>
    </citation>
    <scope>NUCLEOTIDE SEQUENCE [LARGE SCALE GENOMIC DNA]</scope>
    <source>
        <strain evidence="13 14">07D10-4-3</strain>
    </source>
</reference>
<dbReference type="SUPFAM" id="SSF117457">
    <property type="entry name" value="FumA C-terminal domain-like"/>
    <property type="match status" value="1"/>
</dbReference>
<evidence type="ECO:0000256" key="3">
    <source>
        <dbReference type="ARBA" id="ARBA00008876"/>
    </source>
</evidence>
<evidence type="ECO:0000259" key="12">
    <source>
        <dbReference type="Pfam" id="PF05683"/>
    </source>
</evidence>
<keyword evidence="8 10" id="KW-0411">Iron-sulfur</keyword>
<dbReference type="Pfam" id="PF05683">
    <property type="entry name" value="Fumerase_C"/>
    <property type="match status" value="1"/>
</dbReference>
<keyword evidence="7 10" id="KW-0408">Iron</keyword>
<dbReference type="Gene3D" id="3.20.130.10">
    <property type="entry name" value="Fe-S hydro-lyase, tartrate dehydratase beta-type, catalytic domain"/>
    <property type="match status" value="1"/>
</dbReference>
<dbReference type="InterPro" id="IPR004646">
    <property type="entry name" value="Fe-S_hydro-lyase_TtdA-typ_cat"/>
</dbReference>
<evidence type="ECO:0000256" key="2">
    <source>
        <dbReference type="ARBA" id="ARBA00001966"/>
    </source>
</evidence>
<dbReference type="PIRSF" id="PIRSF001394">
    <property type="entry name" value="Fe_dep_fumar_hy"/>
    <property type="match status" value="1"/>
</dbReference>
<evidence type="ECO:0000259" key="11">
    <source>
        <dbReference type="Pfam" id="PF05681"/>
    </source>
</evidence>
<evidence type="ECO:0000256" key="8">
    <source>
        <dbReference type="ARBA" id="ARBA00023014"/>
    </source>
</evidence>
<dbReference type="InterPro" id="IPR011167">
    <property type="entry name" value="Fe_dep_fumarate_hydratase"/>
</dbReference>
<evidence type="ECO:0000313" key="14">
    <source>
        <dbReference type="Proteomes" id="UP000284451"/>
    </source>
</evidence>
<dbReference type="Proteomes" id="UP000284451">
    <property type="component" value="Unassembled WGS sequence"/>
</dbReference>
<accession>A0A443KPA1</accession>
<proteinExistence type="inferred from homology"/>
<protein>
    <recommendedName>
        <fullName evidence="10">Fumarate hydratase class I</fullName>
        <ecNumber evidence="10">4.2.1.2</ecNumber>
    </recommendedName>
</protein>
<dbReference type="EC" id="4.2.1.2" evidence="10"/>
<evidence type="ECO:0000256" key="6">
    <source>
        <dbReference type="ARBA" id="ARBA00022723"/>
    </source>
</evidence>
<feature type="domain" description="Fe-S hydro-lyase tartrate dehydratase alpha-type catalytic" evidence="11">
    <location>
        <begin position="11"/>
        <end position="284"/>
    </location>
</feature>
<dbReference type="RefSeq" id="WP_128231379.1">
    <property type="nucleotide sequence ID" value="NZ_SAUY01000002.1"/>
</dbReference>
<evidence type="ECO:0000256" key="1">
    <source>
        <dbReference type="ARBA" id="ARBA00000929"/>
    </source>
</evidence>
<dbReference type="PANTHER" id="PTHR43351:SF2">
    <property type="entry name" value="L(+)-TARTRATE DEHYDRATASE SUBUNIT BETA-RELATED"/>
    <property type="match status" value="1"/>
</dbReference>
<comment type="subunit">
    <text evidence="4 10">Homodimer.</text>
</comment>
<dbReference type="NCBIfam" id="TIGR00722">
    <property type="entry name" value="ttdA_fumA_fumB"/>
    <property type="match status" value="1"/>
</dbReference>
<comment type="caution">
    <text evidence="13">The sequence shown here is derived from an EMBL/GenBank/DDBJ whole genome shotgun (WGS) entry which is preliminary data.</text>
</comment>
<comment type="function">
    <text evidence="10">Catalyzes the reversible hydration of fumarate to (S)-malate.</text>
</comment>
<evidence type="ECO:0000313" key="13">
    <source>
        <dbReference type="EMBL" id="RWR34639.1"/>
    </source>
</evidence>
<keyword evidence="6 10" id="KW-0479">Metal-binding</keyword>
<comment type="catalytic activity">
    <reaction evidence="1 10">
        <text>(S)-malate = fumarate + H2O</text>
        <dbReference type="Rhea" id="RHEA:12460"/>
        <dbReference type="ChEBI" id="CHEBI:15377"/>
        <dbReference type="ChEBI" id="CHEBI:15589"/>
        <dbReference type="ChEBI" id="CHEBI:29806"/>
        <dbReference type="EC" id="4.2.1.2"/>
    </reaction>
</comment>
<evidence type="ECO:0000256" key="10">
    <source>
        <dbReference type="PIRNR" id="PIRNR001394"/>
    </source>
</evidence>
<dbReference type="AlphaFoldDB" id="A0A443KPA1"/>
<dbReference type="PANTHER" id="PTHR43351">
    <property type="entry name" value="L(+)-TARTRATE DEHYDRATASE SUBUNIT BETA"/>
    <property type="match status" value="1"/>
</dbReference>
<comment type="similarity">
    <text evidence="3 10">Belongs to the class-I fumarase family.</text>
</comment>
<dbReference type="InterPro" id="IPR036660">
    <property type="entry name" value="Fe-S_hydroAse_TtdB_cat_sf"/>
</dbReference>
<name>A0A443KPA1_9RHOB</name>
<organism evidence="13 14">
    <name type="scientific">Paenirhodobacter populi</name>
    <dbReference type="NCBI Taxonomy" id="2306993"/>
    <lineage>
        <taxon>Bacteria</taxon>
        <taxon>Pseudomonadati</taxon>
        <taxon>Pseudomonadota</taxon>
        <taxon>Alphaproteobacteria</taxon>
        <taxon>Rhodobacterales</taxon>
        <taxon>Rhodobacter group</taxon>
        <taxon>Paenirhodobacter</taxon>
    </lineage>
</organism>
<evidence type="ECO:0000256" key="4">
    <source>
        <dbReference type="ARBA" id="ARBA00011738"/>
    </source>
</evidence>
<dbReference type="NCBIfam" id="TIGR00723">
    <property type="entry name" value="ttdB_fumA_fumB"/>
    <property type="match status" value="1"/>
</dbReference>
<dbReference type="Pfam" id="PF05681">
    <property type="entry name" value="Fumerase"/>
    <property type="match status" value="1"/>
</dbReference>
<reference evidence="13 14" key="2">
    <citation type="submission" date="2019-01" db="EMBL/GenBank/DDBJ databases">
        <authorList>
            <person name="Li Y."/>
        </authorList>
    </citation>
    <scope>NUCLEOTIDE SEQUENCE [LARGE SCALE GENOMIC DNA]</scope>
    <source>
        <strain evidence="13 14">07D10-4-3</strain>
    </source>
</reference>
<feature type="domain" description="Fe-S hydro-lyase tartrate dehydratase beta-type catalytic" evidence="12">
    <location>
        <begin position="288"/>
        <end position="488"/>
    </location>
</feature>
<dbReference type="GO" id="GO:0051539">
    <property type="term" value="F:4 iron, 4 sulfur cluster binding"/>
    <property type="evidence" value="ECO:0007669"/>
    <property type="project" value="UniProtKB-UniRule"/>
</dbReference>
<evidence type="ECO:0000256" key="5">
    <source>
        <dbReference type="ARBA" id="ARBA00022485"/>
    </source>
</evidence>
<keyword evidence="9 10" id="KW-0456">Lyase</keyword>
<dbReference type="GO" id="GO:0046872">
    <property type="term" value="F:metal ion binding"/>
    <property type="evidence" value="ECO:0007669"/>
    <property type="project" value="UniProtKB-UniRule"/>
</dbReference>
<evidence type="ECO:0000256" key="7">
    <source>
        <dbReference type="ARBA" id="ARBA00023004"/>
    </source>
</evidence>
<gene>
    <name evidence="13" type="ORF">D2T29_03585</name>
</gene>
<dbReference type="GO" id="GO:0006091">
    <property type="term" value="P:generation of precursor metabolites and energy"/>
    <property type="evidence" value="ECO:0007669"/>
    <property type="project" value="InterPro"/>
</dbReference>
<dbReference type="GO" id="GO:0004333">
    <property type="term" value="F:fumarate hydratase activity"/>
    <property type="evidence" value="ECO:0007669"/>
    <property type="project" value="UniProtKB-UniRule"/>
</dbReference>
<evidence type="ECO:0000256" key="9">
    <source>
        <dbReference type="ARBA" id="ARBA00023239"/>
    </source>
</evidence>
<comment type="cofactor">
    <cofactor evidence="2 10">
        <name>[4Fe-4S] cluster</name>
        <dbReference type="ChEBI" id="CHEBI:49883"/>
    </cofactor>
</comment>
<sequence length="498" mass="53490">MPAITESHVIDSVADALQFISCYHPRDFIRAMAAAWAREQSPAARNAMAQILVNSRMAALGHRPICQDTGVANISVRIGVGARIDWHRPLQEIVDDAVRRAYRSDTNPLRASVVADPFGRRHNTGDNAPAMLHVEMVAGDRIDIDVSAKGGGSENKTKFAVLNPSASVSDWVVGTVEAMGAGWCPPGILGIGIGGSVDKAMVMAKQALNEPIDATALRDRGPATREEELRLEIMDRINALGIGAQGLGGITTVLDVKVRSFPTHAASLPVALVPNCAATRHVHFVLDGSGPATLEPPDLSDWPELDFRDAWKDARHVDLDHLTREEIASWQPGDSLLLSGRLLTGRDAAHRRIEQLLAEGRPLPVSFRDRAIYYVGPVDPVGDEVVGPAGPTTSTRMDRYSDMMIEGLGVSVMIGKAERGPETIATIARNGAAYLIAVGGAAYLVSQAIRAARVLAFEDLGMEAIHEFVVRDMPVTVAVDARGGSVHVRGPRQWRMPA</sequence>
<dbReference type="EMBL" id="SAUY01000002">
    <property type="protein sequence ID" value="RWR34639.1"/>
    <property type="molecule type" value="Genomic_DNA"/>
</dbReference>